<dbReference type="GO" id="GO:0052651">
    <property type="term" value="P:monoacylglycerol catabolic process"/>
    <property type="evidence" value="ECO:0007669"/>
    <property type="project" value="TreeGrafter"/>
</dbReference>
<dbReference type="Gene3D" id="3.40.50.1820">
    <property type="entry name" value="alpha/beta hydrolase"/>
    <property type="match status" value="1"/>
</dbReference>
<keyword evidence="1" id="KW-0472">Membrane</keyword>
<dbReference type="GO" id="GO:0006660">
    <property type="term" value="P:phosphatidylserine catabolic process"/>
    <property type="evidence" value="ECO:0007669"/>
    <property type="project" value="TreeGrafter"/>
</dbReference>
<feature type="domain" description="Serine aminopeptidase S33" evidence="2">
    <location>
        <begin position="171"/>
        <end position="272"/>
    </location>
</feature>
<gene>
    <name evidence="3" type="ORF">ILUMI_19963</name>
</gene>
<dbReference type="EMBL" id="VTPC01088369">
    <property type="protein sequence ID" value="KAF2886210.1"/>
    <property type="molecule type" value="Genomic_DNA"/>
</dbReference>
<dbReference type="Proteomes" id="UP000801492">
    <property type="component" value="Unassembled WGS sequence"/>
</dbReference>
<sequence length="322" mass="37926">MSYHRKRIPVAERNIENFLLEPDYEPVDIKYEPTCKQRCCRCCIISSIIILVSALLVFILLFVVLPLVFMHSIELQRNLIFQRYINNEEREFTNFQKYGLEGARNIYRDTIIDDEIITLGVWHCLPLALVHEAVEIEEYNYVEALYRSTYPVLLYFHDTDGNRIADINKYRIFRRSFHVITFDYRGYGDSTEGELSEKLIIEDSIQIYKWVRLQTRAEIFVWGHSFGASLAAQMIARLRKENVIPTGLFLEAPFTTIREELQYISVMKMYTWLPWFEATILSPLEKNGFVFKTNESILSVDCPIMILHAKDDEMVPYILGEK</sequence>
<dbReference type="InterPro" id="IPR029058">
    <property type="entry name" value="AB_hydrolase_fold"/>
</dbReference>
<keyword evidence="1" id="KW-1133">Transmembrane helix</keyword>
<dbReference type="PANTHER" id="PTHR12277:SF194">
    <property type="entry name" value="FI04476P"/>
    <property type="match status" value="1"/>
</dbReference>
<organism evidence="3 4">
    <name type="scientific">Ignelater luminosus</name>
    <name type="common">Cucubano</name>
    <name type="synonym">Pyrophorus luminosus</name>
    <dbReference type="NCBI Taxonomy" id="2038154"/>
    <lineage>
        <taxon>Eukaryota</taxon>
        <taxon>Metazoa</taxon>
        <taxon>Ecdysozoa</taxon>
        <taxon>Arthropoda</taxon>
        <taxon>Hexapoda</taxon>
        <taxon>Insecta</taxon>
        <taxon>Pterygota</taxon>
        <taxon>Neoptera</taxon>
        <taxon>Endopterygota</taxon>
        <taxon>Coleoptera</taxon>
        <taxon>Polyphaga</taxon>
        <taxon>Elateriformia</taxon>
        <taxon>Elateroidea</taxon>
        <taxon>Elateridae</taxon>
        <taxon>Agrypninae</taxon>
        <taxon>Pyrophorini</taxon>
        <taxon>Ignelater</taxon>
    </lineage>
</organism>
<keyword evidence="1" id="KW-0812">Transmembrane</keyword>
<evidence type="ECO:0000259" key="2">
    <source>
        <dbReference type="Pfam" id="PF12146"/>
    </source>
</evidence>
<evidence type="ECO:0000256" key="1">
    <source>
        <dbReference type="SAM" id="Phobius"/>
    </source>
</evidence>
<proteinExistence type="predicted"/>
<feature type="transmembrane region" description="Helical" evidence="1">
    <location>
        <begin position="44"/>
        <end position="69"/>
    </location>
</feature>
<protein>
    <recommendedName>
        <fullName evidence="2">Serine aminopeptidase S33 domain-containing protein</fullName>
    </recommendedName>
</protein>
<keyword evidence="4" id="KW-1185">Reference proteome</keyword>
<dbReference type="AlphaFoldDB" id="A0A8K0CLW3"/>
<dbReference type="Pfam" id="PF12146">
    <property type="entry name" value="Hydrolase_4"/>
    <property type="match status" value="1"/>
</dbReference>
<dbReference type="GO" id="GO:0005789">
    <property type="term" value="C:endoplasmic reticulum membrane"/>
    <property type="evidence" value="ECO:0007669"/>
    <property type="project" value="TreeGrafter"/>
</dbReference>
<dbReference type="InterPro" id="IPR022742">
    <property type="entry name" value="Hydrolase_4"/>
</dbReference>
<feature type="non-terminal residue" evidence="3">
    <location>
        <position position="1"/>
    </location>
</feature>
<evidence type="ECO:0000313" key="3">
    <source>
        <dbReference type="EMBL" id="KAF2886210.1"/>
    </source>
</evidence>
<evidence type="ECO:0000313" key="4">
    <source>
        <dbReference type="Proteomes" id="UP000801492"/>
    </source>
</evidence>
<reference evidence="3" key="1">
    <citation type="submission" date="2019-08" db="EMBL/GenBank/DDBJ databases">
        <title>The genome of the North American firefly Photinus pyralis.</title>
        <authorList>
            <consortium name="Photinus pyralis genome working group"/>
            <person name="Fallon T.R."/>
            <person name="Sander Lower S.E."/>
            <person name="Weng J.-K."/>
        </authorList>
    </citation>
    <scope>NUCLEOTIDE SEQUENCE</scope>
    <source>
        <strain evidence="3">TRF0915ILg1</strain>
        <tissue evidence="3">Whole body</tissue>
    </source>
</reference>
<dbReference type="PANTHER" id="PTHR12277">
    <property type="entry name" value="ALPHA/BETA HYDROLASE DOMAIN-CONTAINING PROTEIN"/>
    <property type="match status" value="1"/>
</dbReference>
<dbReference type="SUPFAM" id="SSF53474">
    <property type="entry name" value="alpha/beta-Hydrolases"/>
    <property type="match status" value="1"/>
</dbReference>
<comment type="caution">
    <text evidence="3">The sequence shown here is derived from an EMBL/GenBank/DDBJ whole genome shotgun (WGS) entry which is preliminary data.</text>
</comment>
<accession>A0A8K0CLW3</accession>
<dbReference type="GO" id="GO:0004622">
    <property type="term" value="F:phosphatidylcholine lysophospholipase activity"/>
    <property type="evidence" value="ECO:0007669"/>
    <property type="project" value="TreeGrafter"/>
</dbReference>
<name>A0A8K0CLW3_IGNLU</name>
<dbReference type="GO" id="GO:0047372">
    <property type="term" value="F:monoacylglycerol lipase activity"/>
    <property type="evidence" value="ECO:0007669"/>
    <property type="project" value="TreeGrafter"/>
</dbReference>
<dbReference type="OrthoDB" id="10249433at2759"/>